<reference evidence="1 2" key="1">
    <citation type="journal article" date="2024" name="Science">
        <title>Giant polyketide synthase enzymes in the biosynthesis of giant marine polyether toxins.</title>
        <authorList>
            <person name="Fallon T.R."/>
            <person name="Shende V.V."/>
            <person name="Wierzbicki I.H."/>
            <person name="Pendleton A.L."/>
            <person name="Watervoot N.F."/>
            <person name="Auber R.P."/>
            <person name="Gonzalez D.J."/>
            <person name="Wisecaver J.H."/>
            <person name="Moore B.S."/>
        </authorList>
    </citation>
    <scope>NUCLEOTIDE SEQUENCE [LARGE SCALE GENOMIC DNA]</scope>
    <source>
        <strain evidence="1 2">12B1</strain>
    </source>
</reference>
<keyword evidence="2" id="KW-1185">Reference proteome</keyword>
<name>A0AB34IF82_PRYPA</name>
<dbReference type="EMBL" id="JBGBPQ010000028">
    <property type="protein sequence ID" value="KAL1496663.1"/>
    <property type="molecule type" value="Genomic_DNA"/>
</dbReference>
<organism evidence="1 2">
    <name type="scientific">Prymnesium parvum</name>
    <name type="common">Toxic golden alga</name>
    <dbReference type="NCBI Taxonomy" id="97485"/>
    <lineage>
        <taxon>Eukaryota</taxon>
        <taxon>Haptista</taxon>
        <taxon>Haptophyta</taxon>
        <taxon>Prymnesiophyceae</taxon>
        <taxon>Prymnesiales</taxon>
        <taxon>Prymnesiaceae</taxon>
        <taxon>Prymnesium</taxon>
    </lineage>
</organism>
<gene>
    <name evidence="1" type="ORF">AB1Y20_014263</name>
</gene>
<dbReference type="Proteomes" id="UP001515480">
    <property type="component" value="Unassembled WGS sequence"/>
</dbReference>
<dbReference type="AlphaFoldDB" id="A0AB34IF82"/>
<evidence type="ECO:0008006" key="3">
    <source>
        <dbReference type="Google" id="ProtNLM"/>
    </source>
</evidence>
<accession>A0AB34IF82</accession>
<protein>
    <recommendedName>
        <fullName evidence="3">F-box domain-containing protein</fullName>
    </recommendedName>
</protein>
<comment type="caution">
    <text evidence="1">The sequence shown here is derived from an EMBL/GenBank/DDBJ whole genome shotgun (WGS) entry which is preliminary data.</text>
</comment>
<proteinExistence type="predicted"/>
<sequence length="183" mass="20246">MLLLLPDELLELHLCHHIPIEDCVRLAQCARRLYTLVMSPSLAKQKSIEYNAPHCETLQQIAVHLATRDLRTHVTHKCVWANVGDAATLSRGTEDVIEALAKITLRHSPRMHVEVHSHTAAGNSASLAGHITQLRAQTISSLSSMANAFRPAPRYTTGSLPHLSLSPPTNWILRCSTLWVDGM</sequence>
<evidence type="ECO:0000313" key="2">
    <source>
        <dbReference type="Proteomes" id="UP001515480"/>
    </source>
</evidence>
<dbReference type="InterPro" id="IPR036047">
    <property type="entry name" value="F-box-like_dom_sf"/>
</dbReference>
<dbReference type="SUPFAM" id="SSF81383">
    <property type="entry name" value="F-box domain"/>
    <property type="match status" value="1"/>
</dbReference>
<evidence type="ECO:0000313" key="1">
    <source>
        <dbReference type="EMBL" id="KAL1496663.1"/>
    </source>
</evidence>